<dbReference type="InterPro" id="IPR000182">
    <property type="entry name" value="GNAT_dom"/>
</dbReference>
<dbReference type="Proteomes" id="UP000294911">
    <property type="component" value="Unassembled WGS sequence"/>
</dbReference>
<dbReference type="RefSeq" id="WP_132877349.1">
    <property type="nucleotide sequence ID" value="NZ_SLXQ01000004.1"/>
</dbReference>
<dbReference type="EMBL" id="SLXQ01000004">
    <property type="protein sequence ID" value="TCP53641.1"/>
    <property type="molecule type" value="Genomic_DNA"/>
</dbReference>
<dbReference type="SUPFAM" id="SSF55729">
    <property type="entry name" value="Acyl-CoA N-acyltransferases (Nat)"/>
    <property type="match status" value="1"/>
</dbReference>
<dbReference type="CDD" id="cd04301">
    <property type="entry name" value="NAT_SF"/>
    <property type="match status" value="1"/>
</dbReference>
<dbReference type="AlphaFoldDB" id="A0A4R2R2C9"/>
<feature type="domain" description="N-acetyltransferase" evidence="1">
    <location>
        <begin position="1"/>
        <end position="164"/>
    </location>
</feature>
<dbReference type="PANTHER" id="PTHR43072">
    <property type="entry name" value="N-ACETYLTRANSFERASE"/>
    <property type="match status" value="1"/>
</dbReference>
<reference evidence="2 3" key="1">
    <citation type="submission" date="2019-03" db="EMBL/GenBank/DDBJ databases">
        <title>Genomic Encyclopedia of Type Strains, Phase IV (KMG-IV): sequencing the most valuable type-strain genomes for metagenomic binning, comparative biology and taxonomic classification.</title>
        <authorList>
            <person name="Goeker M."/>
        </authorList>
    </citation>
    <scope>NUCLEOTIDE SEQUENCE [LARGE SCALE GENOMIC DNA]</scope>
    <source>
        <strain evidence="2 3">DSM 45765</strain>
    </source>
</reference>
<organism evidence="2 3">
    <name type="scientific">Tamaricihabitans halophyticus</name>
    <dbReference type="NCBI Taxonomy" id="1262583"/>
    <lineage>
        <taxon>Bacteria</taxon>
        <taxon>Bacillati</taxon>
        <taxon>Actinomycetota</taxon>
        <taxon>Actinomycetes</taxon>
        <taxon>Pseudonocardiales</taxon>
        <taxon>Pseudonocardiaceae</taxon>
        <taxon>Tamaricihabitans</taxon>
    </lineage>
</organism>
<gene>
    <name evidence="2" type="ORF">EV191_104208</name>
</gene>
<dbReference type="InterPro" id="IPR016181">
    <property type="entry name" value="Acyl_CoA_acyltransferase"/>
</dbReference>
<name>A0A4R2R2C9_9PSEU</name>
<dbReference type="OrthoDB" id="3173333at2"/>
<proteinExistence type="predicted"/>
<dbReference type="PROSITE" id="PS51186">
    <property type="entry name" value="GNAT"/>
    <property type="match status" value="1"/>
</dbReference>
<evidence type="ECO:0000313" key="2">
    <source>
        <dbReference type="EMBL" id="TCP53641.1"/>
    </source>
</evidence>
<protein>
    <submittedName>
        <fullName evidence="2">Phosphinothricin acetyltransferase</fullName>
    </submittedName>
</protein>
<sequence>MDIRAARADDLGDISRIYRRYVLDSVVTFAEIPPDAASWRARLDDAASSGLPFLVAHNDAALAGYAYAKPWRAQQAYRYTVEESIYLAPWAVGRGVGRLLLDGLLARCREVGVREVIAVIVDGDDPASFALHHRCGFTEAGRLRGVGRKHGRDLDTVLLQCRLADSTVLG</sequence>
<keyword evidence="3" id="KW-1185">Reference proteome</keyword>
<dbReference type="GO" id="GO:0016747">
    <property type="term" value="F:acyltransferase activity, transferring groups other than amino-acyl groups"/>
    <property type="evidence" value="ECO:0007669"/>
    <property type="project" value="InterPro"/>
</dbReference>
<keyword evidence="2" id="KW-0808">Transferase</keyword>
<dbReference type="PANTHER" id="PTHR43072:SF8">
    <property type="entry name" value="ACYLTRANSFERASE FABY-RELATED"/>
    <property type="match status" value="1"/>
</dbReference>
<evidence type="ECO:0000313" key="3">
    <source>
        <dbReference type="Proteomes" id="UP000294911"/>
    </source>
</evidence>
<dbReference type="Pfam" id="PF00583">
    <property type="entry name" value="Acetyltransf_1"/>
    <property type="match status" value="1"/>
</dbReference>
<evidence type="ECO:0000259" key="1">
    <source>
        <dbReference type="PROSITE" id="PS51186"/>
    </source>
</evidence>
<accession>A0A4R2R2C9</accession>
<dbReference type="Gene3D" id="3.40.630.30">
    <property type="match status" value="1"/>
</dbReference>
<comment type="caution">
    <text evidence="2">The sequence shown here is derived from an EMBL/GenBank/DDBJ whole genome shotgun (WGS) entry which is preliminary data.</text>
</comment>